<protein>
    <submittedName>
        <fullName evidence="1">Gag-pol polyprotein</fullName>
    </submittedName>
</protein>
<accession>A0A0J7K1F2</accession>
<gene>
    <name evidence="1" type="ORF">RF55_18050</name>
</gene>
<dbReference type="AlphaFoldDB" id="A0A0J7K1F2"/>
<sequence length="375" mass="41333">MKRKYVDFMVEYLALGHMDPVSHEPYIPRDSFYLPHHAVFKTDPGPFEGCRPAAHSVASRSSGGSQRLSPYNRYLRDGFCTILGATDPAALAIDEASRYPLGAATLARHTYVDDISAGADNFDQAQEMQTQLVGLLRSGGFALSKWAASSPSLCPAGDQDERQLPMGGALGLSWHPATNTLSTVAPVRTQSVLRLELCGALLLTRLLNGVAQGLQLDPSQSVFAWTDARVVLSWIRSQASRWTPFVANRVAAIQEILPATRWAHVRTDSNPADLATRGVPLAELVNTELWWCGPSWLRAERPEWPAPSSDVSLFTEEEVKRASHHGAQAVSINELLERFSTFSRLIRDSPVFQILPQHAEETTSTRRIFYKLGAV</sequence>
<dbReference type="OrthoDB" id="5986643at2759"/>
<dbReference type="EMBL" id="LBMM01016872">
    <property type="protein sequence ID" value="KMQ84283.1"/>
    <property type="molecule type" value="Genomic_DNA"/>
</dbReference>
<dbReference type="PaxDb" id="67767-A0A0J7K1F2"/>
<organism evidence="1 2">
    <name type="scientific">Lasius niger</name>
    <name type="common">Black garden ant</name>
    <dbReference type="NCBI Taxonomy" id="67767"/>
    <lineage>
        <taxon>Eukaryota</taxon>
        <taxon>Metazoa</taxon>
        <taxon>Ecdysozoa</taxon>
        <taxon>Arthropoda</taxon>
        <taxon>Hexapoda</taxon>
        <taxon>Insecta</taxon>
        <taxon>Pterygota</taxon>
        <taxon>Neoptera</taxon>
        <taxon>Endopterygota</taxon>
        <taxon>Hymenoptera</taxon>
        <taxon>Apocrita</taxon>
        <taxon>Aculeata</taxon>
        <taxon>Formicoidea</taxon>
        <taxon>Formicidae</taxon>
        <taxon>Formicinae</taxon>
        <taxon>Lasius</taxon>
        <taxon>Lasius</taxon>
    </lineage>
</organism>
<evidence type="ECO:0000313" key="1">
    <source>
        <dbReference type="EMBL" id="KMQ84283.1"/>
    </source>
</evidence>
<dbReference type="PANTHER" id="PTHR22955:SF66">
    <property type="entry name" value="INTEGRASE CATALYTIC DOMAIN-CONTAINING PROTEIN"/>
    <property type="match status" value="1"/>
</dbReference>
<dbReference type="PANTHER" id="PTHR22955">
    <property type="entry name" value="RETROTRANSPOSON"/>
    <property type="match status" value="1"/>
</dbReference>
<dbReference type="STRING" id="67767.A0A0J7K1F2"/>
<proteinExistence type="predicted"/>
<reference evidence="1 2" key="1">
    <citation type="submission" date="2015-04" db="EMBL/GenBank/DDBJ databases">
        <title>Lasius niger genome sequencing.</title>
        <authorList>
            <person name="Konorov E.A."/>
            <person name="Nikitin M.A."/>
            <person name="Kirill M.V."/>
            <person name="Chang P."/>
        </authorList>
    </citation>
    <scope>NUCLEOTIDE SEQUENCE [LARGE SCALE GENOMIC DNA]</scope>
    <source>
        <tissue evidence="1">Whole</tissue>
    </source>
</reference>
<keyword evidence="2" id="KW-1185">Reference proteome</keyword>
<dbReference type="Proteomes" id="UP000036403">
    <property type="component" value="Unassembled WGS sequence"/>
</dbReference>
<name>A0A0J7K1F2_LASNI</name>
<evidence type="ECO:0000313" key="2">
    <source>
        <dbReference type="Proteomes" id="UP000036403"/>
    </source>
</evidence>
<comment type="caution">
    <text evidence="1">The sequence shown here is derived from an EMBL/GenBank/DDBJ whole genome shotgun (WGS) entry which is preliminary data.</text>
</comment>